<keyword evidence="6" id="KW-1185">Reference proteome</keyword>
<dbReference type="EMBL" id="CP031264">
    <property type="protein sequence ID" value="AXI77482.1"/>
    <property type="molecule type" value="Genomic_DNA"/>
</dbReference>
<accession>A0A345SUS7</accession>
<dbReference type="RefSeq" id="WP_114914259.1">
    <property type="nucleotide sequence ID" value="NZ_CP031264.1"/>
</dbReference>
<dbReference type="GO" id="GO:0004521">
    <property type="term" value="F:RNA endonuclease activity"/>
    <property type="evidence" value="ECO:0007669"/>
    <property type="project" value="InterPro"/>
</dbReference>
<protein>
    <submittedName>
        <fullName evidence="5">Uncharacterized protein</fullName>
    </submittedName>
</protein>
<dbReference type="GO" id="GO:0016787">
    <property type="term" value="F:hydrolase activity"/>
    <property type="evidence" value="ECO:0007669"/>
    <property type="project" value="UniProtKB-KW"/>
</dbReference>
<dbReference type="InterPro" id="IPR016191">
    <property type="entry name" value="Ribonuclease/ribotoxin"/>
</dbReference>
<evidence type="ECO:0000256" key="4">
    <source>
        <dbReference type="SAM" id="SignalP"/>
    </source>
</evidence>
<dbReference type="InterPro" id="IPR000026">
    <property type="entry name" value="N1-like"/>
</dbReference>
<keyword evidence="1" id="KW-0540">Nuclease</keyword>
<dbReference type="PROSITE" id="PS51257">
    <property type="entry name" value="PROKAR_LIPOPROTEIN"/>
    <property type="match status" value="1"/>
</dbReference>
<gene>
    <name evidence="5" type="ORF">C7M71_008550</name>
</gene>
<evidence type="ECO:0000256" key="2">
    <source>
        <dbReference type="ARBA" id="ARBA00022801"/>
    </source>
</evidence>
<keyword evidence="4" id="KW-0732">Signal</keyword>
<organism evidence="5 6">
    <name type="scientific">Peterkaempfera bronchialis</name>
    <dbReference type="NCBI Taxonomy" id="2126346"/>
    <lineage>
        <taxon>Bacteria</taxon>
        <taxon>Bacillati</taxon>
        <taxon>Actinomycetota</taxon>
        <taxon>Actinomycetes</taxon>
        <taxon>Kitasatosporales</taxon>
        <taxon>Streptomycetaceae</taxon>
        <taxon>Peterkaempfera</taxon>
    </lineage>
</organism>
<dbReference type="KEGG" id="stri:C7M71_008550"/>
<keyword evidence="2" id="KW-0378">Hydrolase</keyword>
<evidence type="ECO:0000256" key="3">
    <source>
        <dbReference type="SAM" id="MobiDB-lite"/>
    </source>
</evidence>
<reference evidence="6" key="1">
    <citation type="submission" date="2018-07" db="EMBL/GenBank/DDBJ databases">
        <title>Streptacidiphilus bronchialis DSM 106435 chromosome.</title>
        <authorList>
            <person name="Batra D."/>
            <person name="Gulvik C.A."/>
        </authorList>
    </citation>
    <scope>NUCLEOTIDE SEQUENCE [LARGE SCALE GENOMIC DNA]</scope>
    <source>
        <strain evidence="6">DSM 106435</strain>
    </source>
</reference>
<dbReference type="GO" id="GO:0003723">
    <property type="term" value="F:RNA binding"/>
    <property type="evidence" value="ECO:0007669"/>
    <property type="project" value="InterPro"/>
</dbReference>
<feature type="region of interest" description="Disordered" evidence="3">
    <location>
        <begin position="22"/>
        <end position="53"/>
    </location>
</feature>
<dbReference type="AlphaFoldDB" id="A0A345SUS7"/>
<evidence type="ECO:0000313" key="6">
    <source>
        <dbReference type="Proteomes" id="UP000249340"/>
    </source>
</evidence>
<dbReference type="Gene3D" id="3.10.450.30">
    <property type="entry name" value="Microbial ribonucleases"/>
    <property type="match status" value="1"/>
</dbReference>
<dbReference type="OrthoDB" id="5326845at2"/>
<feature type="signal peptide" evidence="4">
    <location>
        <begin position="1"/>
        <end position="28"/>
    </location>
</feature>
<feature type="chain" id="PRO_5038662583" evidence="4">
    <location>
        <begin position="29"/>
        <end position="145"/>
    </location>
</feature>
<proteinExistence type="predicted"/>
<dbReference type="Pfam" id="PF00545">
    <property type="entry name" value="Ribonuclease"/>
    <property type="match status" value="1"/>
</dbReference>
<feature type="compositionally biased region" description="Low complexity" evidence="3">
    <location>
        <begin position="22"/>
        <end position="49"/>
    </location>
</feature>
<evidence type="ECO:0000256" key="1">
    <source>
        <dbReference type="ARBA" id="ARBA00022722"/>
    </source>
</evidence>
<name>A0A345SUS7_9ACTN</name>
<evidence type="ECO:0000313" key="5">
    <source>
        <dbReference type="EMBL" id="AXI77482.1"/>
    </source>
</evidence>
<sequence>MTFRRAAAAALLAALAAGCASTSAPSGAHPAGPTAPPASSGPSGAWHPSDPAIPDICGTRLPDQAHDTLALIQAGGPYPYRSDGTVFGNRERLLPRQRSGYYHEFTVRTPGSRDRGARRIITGSGGEEYWTADHYASFKEIDTRC</sequence>
<dbReference type="SUPFAM" id="SSF53933">
    <property type="entry name" value="Microbial ribonucleases"/>
    <property type="match status" value="1"/>
</dbReference>
<dbReference type="Proteomes" id="UP000249340">
    <property type="component" value="Chromosome"/>
</dbReference>